<evidence type="ECO:0000313" key="2">
    <source>
        <dbReference type="EMBL" id="BAC91128.1"/>
    </source>
</evidence>
<dbReference type="STRING" id="251221.gene:10760695"/>
<proteinExistence type="predicted"/>
<dbReference type="InterPro" id="IPR054181">
    <property type="entry name" value="DUF6888"/>
</dbReference>
<dbReference type="RefSeq" id="WP_011143179.1">
    <property type="nucleotide sequence ID" value="NC_005125.1"/>
</dbReference>
<accession>Q7NGI2</accession>
<sequence length="67" mass="7686">MHEPPQTSVPTPAQLRKCYEVCCNLTRFYRSINLLTLDPRYNEVYILTSGNLEVLISPTGDARYLPL</sequence>
<dbReference type="KEGG" id="gvi:gsl3187"/>
<dbReference type="InParanoid" id="Q7NGI2"/>
<gene>
    <name evidence="2" type="ordered locus">gsl3187</name>
</gene>
<dbReference type="Pfam" id="PF21828">
    <property type="entry name" value="DUF6888"/>
    <property type="match status" value="1"/>
</dbReference>
<organism evidence="2 3">
    <name type="scientific">Gloeobacter violaceus (strain ATCC 29082 / PCC 7421)</name>
    <dbReference type="NCBI Taxonomy" id="251221"/>
    <lineage>
        <taxon>Bacteria</taxon>
        <taxon>Bacillati</taxon>
        <taxon>Cyanobacteriota</taxon>
        <taxon>Cyanophyceae</taxon>
        <taxon>Gloeobacterales</taxon>
        <taxon>Gloeobacteraceae</taxon>
        <taxon>Gloeobacter</taxon>
    </lineage>
</organism>
<dbReference type="EnsemblBacteria" id="BAC91128">
    <property type="protein sequence ID" value="BAC91128"/>
    <property type="gene ID" value="BAC91128"/>
</dbReference>
<dbReference type="HOGENOM" id="CLU_195866_1_0_3"/>
<reference evidence="2 3" key="1">
    <citation type="journal article" date="2003" name="DNA Res.">
        <title>Complete genome structure of Gloeobacter violaceus PCC 7421, a cyanobacterium that lacks thylakoids.</title>
        <authorList>
            <person name="Nakamura Y."/>
            <person name="Kaneko T."/>
            <person name="Sato S."/>
            <person name="Mimuro M."/>
            <person name="Miyashita H."/>
            <person name="Tsuchiya T."/>
            <person name="Sasamoto S."/>
            <person name="Watanabe A."/>
            <person name="Kawashima K."/>
            <person name="Kishida Y."/>
            <person name="Kiyokawa C."/>
            <person name="Kohara M."/>
            <person name="Matsumoto M."/>
            <person name="Matsuno A."/>
            <person name="Nakazaki N."/>
            <person name="Shimpo S."/>
            <person name="Takeuchi C."/>
            <person name="Yamada M."/>
            <person name="Tabata S."/>
        </authorList>
    </citation>
    <scope>NUCLEOTIDE SEQUENCE [LARGE SCALE GENOMIC DNA]</scope>
    <source>
        <strain evidence="3">ATCC 29082 / PCC 7421</strain>
    </source>
</reference>
<dbReference type="AlphaFoldDB" id="Q7NGI2"/>
<dbReference type="PhylomeDB" id="Q7NGI2"/>
<keyword evidence="3" id="KW-1185">Reference proteome</keyword>
<feature type="domain" description="DUF6888" evidence="1">
    <location>
        <begin position="10"/>
        <end position="63"/>
    </location>
</feature>
<dbReference type="Proteomes" id="UP000000557">
    <property type="component" value="Chromosome"/>
</dbReference>
<evidence type="ECO:0000259" key="1">
    <source>
        <dbReference type="Pfam" id="PF21828"/>
    </source>
</evidence>
<dbReference type="OrthoDB" id="490850at2"/>
<evidence type="ECO:0000313" key="3">
    <source>
        <dbReference type="Proteomes" id="UP000000557"/>
    </source>
</evidence>
<dbReference type="EMBL" id="BA000045">
    <property type="protein sequence ID" value="BAC91128.1"/>
    <property type="molecule type" value="Genomic_DNA"/>
</dbReference>
<name>Q7NGI2_GLOVI</name>
<reference evidence="2 3" key="2">
    <citation type="journal article" date="2003" name="DNA Res.">
        <title>Complete genome structure of Gloeobacter violaceus PCC 7421, a cyanobacterium that lacks thylakoids (supplement).</title>
        <authorList>
            <person name="Nakamura Y."/>
            <person name="Kaneko T."/>
            <person name="Sato S."/>
            <person name="Mimuro M."/>
            <person name="Miyashita H."/>
            <person name="Tsuchiya T."/>
            <person name="Sasamoto S."/>
            <person name="Watanabe A."/>
            <person name="Kawashima K."/>
            <person name="Kishida Y."/>
            <person name="Kiyokawa C."/>
            <person name="Kohara M."/>
            <person name="Matsumoto M."/>
            <person name="Matsuno A."/>
            <person name="Nakazaki N."/>
            <person name="Shimpo S."/>
            <person name="Takeuchi C."/>
            <person name="Yamada M."/>
            <person name="Tabata S."/>
        </authorList>
    </citation>
    <scope>NUCLEOTIDE SEQUENCE [LARGE SCALE GENOMIC DNA]</scope>
    <source>
        <strain evidence="3">ATCC 29082 / PCC 7421</strain>
    </source>
</reference>
<protein>
    <submittedName>
        <fullName evidence="2">Gsl3187 protein</fullName>
    </submittedName>
</protein>